<dbReference type="PROSITE" id="PS51318">
    <property type="entry name" value="TAT"/>
    <property type="match status" value="1"/>
</dbReference>
<evidence type="ECO:0000256" key="1">
    <source>
        <dbReference type="ARBA" id="ARBA00022729"/>
    </source>
</evidence>
<dbReference type="Pfam" id="PF10518">
    <property type="entry name" value="TAT_signal"/>
    <property type="match status" value="1"/>
</dbReference>
<organism evidence="2 3">
    <name type="scientific">Thalassotalea nanhaiensis</name>
    <dbReference type="NCBI Taxonomy" id="3065648"/>
    <lineage>
        <taxon>Bacteria</taxon>
        <taxon>Pseudomonadati</taxon>
        <taxon>Pseudomonadota</taxon>
        <taxon>Gammaproteobacteria</taxon>
        <taxon>Alteromonadales</taxon>
        <taxon>Colwelliaceae</taxon>
        <taxon>Thalassotalea</taxon>
    </lineage>
</organism>
<reference evidence="3" key="1">
    <citation type="submission" date="2023-09" db="EMBL/GenBank/DDBJ databases">
        <authorList>
            <person name="Li S."/>
            <person name="Li X."/>
            <person name="Zhang C."/>
            <person name="Zhao Z."/>
        </authorList>
    </citation>
    <scope>NUCLEOTIDE SEQUENCE [LARGE SCALE GENOMIC DNA]</scope>
    <source>
        <strain evidence="3">SQ345</strain>
    </source>
</reference>
<dbReference type="InterPro" id="IPR006311">
    <property type="entry name" value="TAT_signal"/>
</dbReference>
<evidence type="ECO:0000313" key="3">
    <source>
        <dbReference type="Proteomes" id="UP001248581"/>
    </source>
</evidence>
<dbReference type="InterPro" id="IPR027056">
    <property type="entry name" value="Gluconate_2DH_su3"/>
</dbReference>
<keyword evidence="3" id="KW-1185">Reference proteome</keyword>
<dbReference type="EMBL" id="CP134146">
    <property type="protein sequence ID" value="WNC68274.1"/>
    <property type="molecule type" value="Genomic_DNA"/>
</dbReference>
<dbReference type="Pfam" id="PF13618">
    <property type="entry name" value="Gluconate_2-dh3"/>
    <property type="match status" value="1"/>
</dbReference>
<name>A0ABY9TI41_9GAMM</name>
<dbReference type="RefSeq" id="WP_348387430.1">
    <property type="nucleotide sequence ID" value="NZ_CP134146.1"/>
</dbReference>
<accession>A0ABY9TI41</accession>
<sequence>MITINSFFDKHYQTPPCLKQRLSRRHFLKSAAMTTALTALPVSTFAKINIADLSQDPWLTLNAVLEHLLPSSDTGPGAVELQAIHYLYNVVTQQPIDQDEKDFIKKGVGWLNGYTNGQLQKSFVNLTQAEKESSLKAISNSRAGENWISTLLSYLFEAMLAPPAYGGNPNGIGWQWLKHKPGFPLPEQGKRYYEIPAYATIEVTNIDDRNVSEKSKGKAL</sequence>
<dbReference type="InterPro" id="IPR019546">
    <property type="entry name" value="TAT_signal_bac_arc"/>
</dbReference>
<evidence type="ECO:0000313" key="2">
    <source>
        <dbReference type="EMBL" id="WNC68274.1"/>
    </source>
</evidence>
<protein>
    <submittedName>
        <fullName evidence="2">Gluconate 2-dehydrogenase subunit 3 family protein</fullName>
    </submittedName>
</protein>
<keyword evidence="1" id="KW-0732">Signal</keyword>
<dbReference type="Proteomes" id="UP001248581">
    <property type="component" value="Chromosome"/>
</dbReference>
<gene>
    <name evidence="2" type="ORF">RI845_17365</name>
</gene>
<proteinExistence type="predicted"/>